<feature type="transmembrane region" description="Helical" evidence="1">
    <location>
        <begin position="91"/>
        <end position="117"/>
    </location>
</feature>
<gene>
    <name evidence="2" type="ORF">GA0061077_1255</name>
</gene>
<feature type="transmembrane region" description="Helical" evidence="1">
    <location>
        <begin position="208"/>
        <end position="225"/>
    </location>
</feature>
<dbReference type="Pfam" id="PF19484">
    <property type="entry name" value="DUF6020"/>
    <property type="match status" value="1"/>
</dbReference>
<accession>A0A1C4H6H9</accession>
<organism evidence="2 3">
    <name type="scientific">Bifidobacterium commune</name>
    <dbReference type="NCBI Taxonomy" id="1505727"/>
    <lineage>
        <taxon>Bacteria</taxon>
        <taxon>Bacillati</taxon>
        <taxon>Actinomycetota</taxon>
        <taxon>Actinomycetes</taxon>
        <taxon>Bifidobacteriales</taxon>
        <taxon>Bifidobacteriaceae</taxon>
        <taxon>Bifidobacterium</taxon>
    </lineage>
</organism>
<protein>
    <submittedName>
        <fullName evidence="2">Uncharacterized protein</fullName>
    </submittedName>
</protein>
<reference evidence="3" key="1">
    <citation type="submission" date="2016-08" db="EMBL/GenBank/DDBJ databases">
        <authorList>
            <person name="Varghese N."/>
            <person name="Submissions Spin"/>
        </authorList>
    </citation>
    <scope>NUCLEOTIDE SEQUENCE [LARGE SCALE GENOMIC DNA]</scope>
    <source>
        <strain evidence="3">R-52791</strain>
    </source>
</reference>
<feature type="transmembrane region" description="Helical" evidence="1">
    <location>
        <begin position="16"/>
        <end position="37"/>
    </location>
</feature>
<proteinExistence type="predicted"/>
<dbReference type="AlphaFoldDB" id="A0A1C4H6H9"/>
<feature type="transmembrane region" description="Helical" evidence="1">
    <location>
        <begin position="137"/>
        <end position="161"/>
    </location>
</feature>
<keyword evidence="1" id="KW-1133">Transmembrane helix</keyword>
<feature type="transmembrane region" description="Helical" evidence="1">
    <location>
        <begin position="649"/>
        <end position="667"/>
    </location>
</feature>
<feature type="transmembrane region" description="Helical" evidence="1">
    <location>
        <begin position="373"/>
        <end position="390"/>
    </location>
</feature>
<dbReference type="STRING" id="1505727.GA0061077_1255"/>
<dbReference type="RefSeq" id="WP_091848072.1">
    <property type="nucleotide sequence ID" value="NZ_FMBL01000003.1"/>
</dbReference>
<dbReference type="InterPro" id="IPR046062">
    <property type="entry name" value="DUF6020"/>
</dbReference>
<feature type="transmembrane region" description="Helical" evidence="1">
    <location>
        <begin position="287"/>
        <end position="313"/>
    </location>
</feature>
<dbReference type="EMBL" id="FMBL01000003">
    <property type="protein sequence ID" value="SCC80559.1"/>
    <property type="molecule type" value="Genomic_DNA"/>
</dbReference>
<feature type="transmembrane region" description="Helical" evidence="1">
    <location>
        <begin position="396"/>
        <end position="414"/>
    </location>
</feature>
<dbReference type="Proteomes" id="UP000242610">
    <property type="component" value="Unassembled WGS sequence"/>
</dbReference>
<feature type="transmembrane region" description="Helical" evidence="1">
    <location>
        <begin position="320"/>
        <end position="343"/>
    </location>
</feature>
<feature type="transmembrane region" description="Helical" evidence="1">
    <location>
        <begin position="349"/>
        <end position="366"/>
    </location>
</feature>
<keyword evidence="1" id="KW-0812">Transmembrane</keyword>
<sequence>MEQEMTDEYSEKANTGLALLSIVISLFAATLTTVIVLPGLGSVQQGSDLHEILNSAIAGVASAGALTTFMVWAGCVYLYCSGIKAFVLRSVYERCIFAVVAILLSATVCFTGTWASLDGENAGYPWYSNGMYPFGRPAFTGFFIVRLLAVASLLLMVWALIVAMIERCGGSGAELFQFSGKLRGSKVLAVADWLKRYVTPLRLNVRRVATYTALVTVCWLPILYINGPVIVNIDTVLQLIQGRGSRIWDPMTMQWLDGYALQDHHPVLDTLIYVAFDRFGLLMGHEIVGLQVLVLLQAMVTAFAVVLSLAWVFSRVKVPGLVQMCCVVFVIVVPTFSTVSTIIVKDSTWAPLFLLWAITFAEFIYRKQSEMPVSWKLVALLIVLAVFAGLTKKTSIYISTGATFLVLMFMSGRLKTLVATLVPAGICVVLIPGLLFPAFRIAPGGPQEPLAMPIQQVTKVLIDHQDELSQEDLQVISKVINVNKAKENWNPVSADFAKHYGYKPSATKADRSAFEKLWVILAFRYPGSYVDSISYVRNPFVLGETYYQTGPVKCGWEGSGTNNVEVLPGFESCTFSAQQNRLGRPFVNVMNRIPPFSLLGAEVLYVVWVPLLALALVIVRKRWKSLLYFSPVLMQLLVQFMVPSYQNRYTLGLLFTVFLTMSIPFLNPERAEKSISR</sequence>
<feature type="transmembrane region" description="Helical" evidence="1">
    <location>
        <begin position="421"/>
        <end position="442"/>
    </location>
</feature>
<evidence type="ECO:0000313" key="3">
    <source>
        <dbReference type="Proteomes" id="UP000242610"/>
    </source>
</evidence>
<name>A0A1C4H6H9_9BIFI</name>
<evidence type="ECO:0000256" key="1">
    <source>
        <dbReference type="SAM" id="Phobius"/>
    </source>
</evidence>
<keyword evidence="3" id="KW-1185">Reference proteome</keyword>
<keyword evidence="1" id="KW-0472">Membrane</keyword>
<feature type="transmembrane region" description="Helical" evidence="1">
    <location>
        <begin position="596"/>
        <end position="619"/>
    </location>
</feature>
<feature type="transmembrane region" description="Helical" evidence="1">
    <location>
        <begin position="626"/>
        <end position="643"/>
    </location>
</feature>
<feature type="transmembrane region" description="Helical" evidence="1">
    <location>
        <begin position="57"/>
        <end position="79"/>
    </location>
</feature>
<evidence type="ECO:0000313" key="2">
    <source>
        <dbReference type="EMBL" id="SCC80559.1"/>
    </source>
</evidence>